<dbReference type="AlphaFoldDB" id="A0A1G9BT96"/>
<evidence type="ECO:0008006" key="4">
    <source>
        <dbReference type="Google" id="ProtNLM"/>
    </source>
</evidence>
<proteinExistence type="predicted"/>
<sequence length="95" mass="10594">MKKLLLAALLSITFLSCNNDDDNNAPVVQPEATVKCDQTVFHYGFGTDGAGQNPYYTIDYGADSSHLTTVFVDKPNYDFYVERYNAGNKCWIGLQ</sequence>
<keyword evidence="1" id="KW-0732">Signal</keyword>
<dbReference type="OrthoDB" id="10005761at2"/>
<dbReference type="EMBL" id="FNEZ01000006">
    <property type="protein sequence ID" value="SDK42672.1"/>
    <property type="molecule type" value="Genomic_DNA"/>
</dbReference>
<reference evidence="2 3" key="1">
    <citation type="submission" date="2016-10" db="EMBL/GenBank/DDBJ databases">
        <authorList>
            <person name="de Groot N.N."/>
        </authorList>
    </citation>
    <scope>NUCLEOTIDE SEQUENCE [LARGE SCALE GENOMIC DNA]</scope>
    <source>
        <strain evidence="2 3">CGMCC 1.10076</strain>
    </source>
</reference>
<keyword evidence="3" id="KW-1185">Reference proteome</keyword>
<dbReference type="PROSITE" id="PS51257">
    <property type="entry name" value="PROKAR_LIPOPROTEIN"/>
    <property type="match status" value="1"/>
</dbReference>
<accession>A0A1G9BT96</accession>
<gene>
    <name evidence="2" type="ORF">SAMN04487935_3344</name>
</gene>
<protein>
    <recommendedName>
        <fullName evidence="4">F5/8 type C domain-containing protein</fullName>
    </recommendedName>
</protein>
<evidence type="ECO:0000313" key="2">
    <source>
        <dbReference type="EMBL" id="SDK42672.1"/>
    </source>
</evidence>
<evidence type="ECO:0000256" key="1">
    <source>
        <dbReference type="SAM" id="SignalP"/>
    </source>
</evidence>
<dbReference type="Proteomes" id="UP000199580">
    <property type="component" value="Unassembled WGS sequence"/>
</dbReference>
<name>A0A1G9BT96_9FLAO</name>
<organism evidence="2 3">
    <name type="scientific">Flavobacterium noncentrifugens</name>
    <dbReference type="NCBI Taxonomy" id="1128970"/>
    <lineage>
        <taxon>Bacteria</taxon>
        <taxon>Pseudomonadati</taxon>
        <taxon>Bacteroidota</taxon>
        <taxon>Flavobacteriia</taxon>
        <taxon>Flavobacteriales</taxon>
        <taxon>Flavobacteriaceae</taxon>
        <taxon>Flavobacterium</taxon>
    </lineage>
</organism>
<evidence type="ECO:0000313" key="3">
    <source>
        <dbReference type="Proteomes" id="UP000199580"/>
    </source>
</evidence>
<dbReference type="STRING" id="1128970.SAMN04487935_3344"/>
<feature type="signal peptide" evidence="1">
    <location>
        <begin position="1"/>
        <end position="19"/>
    </location>
</feature>
<dbReference type="RefSeq" id="WP_091398107.1">
    <property type="nucleotide sequence ID" value="NZ_BKAI01000012.1"/>
</dbReference>
<feature type="chain" id="PRO_5011741691" description="F5/8 type C domain-containing protein" evidence="1">
    <location>
        <begin position="20"/>
        <end position="95"/>
    </location>
</feature>